<feature type="chain" id="PRO_5004163251" evidence="1">
    <location>
        <begin position="21"/>
        <end position="510"/>
    </location>
</feature>
<dbReference type="KEGG" id="sus:Acid_2493"/>
<dbReference type="InterPro" id="IPR011990">
    <property type="entry name" value="TPR-like_helical_dom_sf"/>
</dbReference>
<accession>Q024U4</accession>
<dbReference type="STRING" id="234267.Acid_2493"/>
<evidence type="ECO:0000313" key="2">
    <source>
        <dbReference type="EMBL" id="ABJ83482.1"/>
    </source>
</evidence>
<evidence type="ECO:0000256" key="1">
    <source>
        <dbReference type="SAM" id="SignalP"/>
    </source>
</evidence>
<keyword evidence="1" id="KW-0732">Signal</keyword>
<dbReference type="AlphaFoldDB" id="Q024U4"/>
<gene>
    <name evidence="2" type="ordered locus">Acid_2493</name>
</gene>
<organism evidence="2">
    <name type="scientific">Solibacter usitatus (strain Ellin6076)</name>
    <dbReference type="NCBI Taxonomy" id="234267"/>
    <lineage>
        <taxon>Bacteria</taxon>
        <taxon>Pseudomonadati</taxon>
        <taxon>Acidobacteriota</taxon>
        <taxon>Terriglobia</taxon>
        <taxon>Bryobacterales</taxon>
        <taxon>Solibacteraceae</taxon>
        <taxon>Candidatus Solibacter</taxon>
    </lineage>
</organism>
<dbReference type="SUPFAM" id="SSF48452">
    <property type="entry name" value="TPR-like"/>
    <property type="match status" value="1"/>
</dbReference>
<dbReference type="Gene3D" id="1.25.40.10">
    <property type="entry name" value="Tetratricopeptide repeat domain"/>
    <property type="match status" value="1"/>
</dbReference>
<sequence length="510" mass="55821" precursor="true">MPECIIRHVLLILCATFATAQEDHSQHQHAVAGLGTVDFPTSCNPAAQTLFVRGMALLHSFGYEEARIAFTNAAQADPRCAMPWWGVARTWYHPIWAPPSRDELNQGANAITQAMALDAKTSREHDYIESLSIFYKDWRTVDHPIRARNYASALASLHERYPTDDEAAIFYALQLVAVGYLDPTDKSYTWQRKGSDILNGLLPRHQNHPGVAHYIIHSVDYPPLAELGLKAARAYAAIAPDSAHALHMPSHIFTRLGLWDDSIASNLASAKSAVAQSQRLHGGGGSFDQLHALDYLIYAYLQQGKFESAQKALAEMQAITTLDENQFAAAYAFAASPARWALERHDWKAAAALELKPAWFPWSRFPNVEALVHYARAIGAARSGDLPAARRSVDEIDAIRKAMPATGDYDWSGSIGARWEAATALITWAGGKKSEGLRLLRLAAAHEDAVDKHPVTPGALLPVREMLADLLLEDGAAADALKEYETVLKTAPRRVNATAGAARAAAQLSR</sequence>
<dbReference type="PANTHER" id="PTHR45588:SF1">
    <property type="entry name" value="WW DOMAIN-CONTAINING PROTEIN"/>
    <property type="match status" value="1"/>
</dbReference>
<dbReference type="OrthoDB" id="9778494at2"/>
<dbReference type="PANTHER" id="PTHR45588">
    <property type="entry name" value="TPR DOMAIN-CONTAINING PROTEIN"/>
    <property type="match status" value="1"/>
</dbReference>
<protein>
    <submittedName>
        <fullName evidence="2">TPR repeat protein</fullName>
    </submittedName>
</protein>
<name>Q024U4_SOLUE</name>
<dbReference type="eggNOG" id="COG0457">
    <property type="taxonomic scope" value="Bacteria"/>
</dbReference>
<dbReference type="EMBL" id="CP000473">
    <property type="protein sequence ID" value="ABJ83482.1"/>
    <property type="molecule type" value="Genomic_DNA"/>
</dbReference>
<dbReference type="InParanoid" id="Q024U4"/>
<proteinExistence type="predicted"/>
<reference evidence="2" key="1">
    <citation type="submission" date="2006-10" db="EMBL/GenBank/DDBJ databases">
        <title>Complete sequence of Solibacter usitatus Ellin6076.</title>
        <authorList>
            <consortium name="US DOE Joint Genome Institute"/>
            <person name="Copeland A."/>
            <person name="Lucas S."/>
            <person name="Lapidus A."/>
            <person name="Barry K."/>
            <person name="Detter J.C."/>
            <person name="Glavina del Rio T."/>
            <person name="Hammon N."/>
            <person name="Israni S."/>
            <person name="Dalin E."/>
            <person name="Tice H."/>
            <person name="Pitluck S."/>
            <person name="Thompson L.S."/>
            <person name="Brettin T."/>
            <person name="Bruce D."/>
            <person name="Han C."/>
            <person name="Tapia R."/>
            <person name="Gilna P."/>
            <person name="Schmutz J."/>
            <person name="Larimer F."/>
            <person name="Land M."/>
            <person name="Hauser L."/>
            <person name="Kyrpides N."/>
            <person name="Mikhailova N."/>
            <person name="Janssen P.H."/>
            <person name="Kuske C.R."/>
            <person name="Richardson P."/>
        </authorList>
    </citation>
    <scope>NUCLEOTIDE SEQUENCE</scope>
    <source>
        <strain evidence="2">Ellin6076</strain>
    </source>
</reference>
<feature type="signal peptide" evidence="1">
    <location>
        <begin position="1"/>
        <end position="20"/>
    </location>
</feature>
<dbReference type="HOGENOM" id="CLU_011527_2_0_0"/>